<keyword evidence="4 5" id="KW-0732">Signal</keyword>
<dbReference type="EMBL" id="JPWV03001162">
    <property type="protein sequence ID" value="KAG2502530.1"/>
    <property type="molecule type" value="Genomic_DNA"/>
</dbReference>
<dbReference type="Pfam" id="PF16810">
    <property type="entry name" value="RXLR"/>
    <property type="match status" value="1"/>
</dbReference>
<comment type="caution">
    <text evidence="7">The sequence shown here is derived from an EMBL/GenBank/DDBJ whole genome shotgun (WGS) entry which is preliminary data.</text>
</comment>
<protein>
    <recommendedName>
        <fullName evidence="5">RxLR effector protein</fullName>
    </recommendedName>
</protein>
<dbReference type="AlphaFoldDB" id="A0A8T0LID8"/>
<name>A0A8T0LID8_9STRA</name>
<feature type="signal peptide" evidence="5">
    <location>
        <begin position="1"/>
        <end position="22"/>
    </location>
</feature>
<evidence type="ECO:0000256" key="1">
    <source>
        <dbReference type="ARBA" id="ARBA00004613"/>
    </source>
</evidence>
<evidence type="ECO:0000256" key="2">
    <source>
        <dbReference type="ARBA" id="ARBA00010400"/>
    </source>
</evidence>
<dbReference type="InterPro" id="IPR031825">
    <property type="entry name" value="RXLR"/>
</dbReference>
<feature type="chain" id="PRO_5035943698" description="RxLR effector protein" evidence="5">
    <location>
        <begin position="23"/>
        <end position="200"/>
    </location>
</feature>
<evidence type="ECO:0000313" key="7">
    <source>
        <dbReference type="EMBL" id="KAG2502530.1"/>
    </source>
</evidence>
<evidence type="ECO:0000256" key="4">
    <source>
        <dbReference type="ARBA" id="ARBA00022729"/>
    </source>
</evidence>
<proteinExistence type="inferred from homology"/>
<accession>A0A8T0LID8</accession>
<keyword evidence="3 5" id="KW-0964">Secreted</keyword>
<comment type="subcellular location">
    <subcellularLocation>
        <location evidence="1 5">Secreted</location>
    </subcellularLocation>
</comment>
<dbReference type="Proteomes" id="UP000785171">
    <property type="component" value="Unassembled WGS sequence"/>
</dbReference>
<evidence type="ECO:0000313" key="8">
    <source>
        <dbReference type="Proteomes" id="UP000785171"/>
    </source>
</evidence>
<organism evidence="7 8">
    <name type="scientific">Phytophthora kernoviae</name>
    <dbReference type="NCBI Taxonomy" id="325452"/>
    <lineage>
        <taxon>Eukaryota</taxon>
        <taxon>Sar</taxon>
        <taxon>Stramenopiles</taxon>
        <taxon>Oomycota</taxon>
        <taxon>Peronosporomycetes</taxon>
        <taxon>Peronosporales</taxon>
        <taxon>Peronosporaceae</taxon>
        <taxon>Phytophthora</taxon>
    </lineage>
</organism>
<sequence length="200" mass="21917">MRPYCVLLLALVFLATFSNVVSEDTPTTAQSLTTFTNVGINKRFLRTTQTTGNEDGGNGSDEERRLNLSSISEKSRLIKAGDKIKAAEAAKVVKAEKVAEKAAKKLKAAEAAKVAKAEKAAEKVVAAEAAKVAKTLEKLKAAEDKDKALFASLLKRMVDPEKVSERLGLTKLGPRAKESRYFDMFMDYGKLYAQRAQRWS</sequence>
<gene>
    <name evidence="7" type="ORF">JM16_009602</name>
</gene>
<evidence type="ECO:0000256" key="3">
    <source>
        <dbReference type="ARBA" id="ARBA00022525"/>
    </source>
</evidence>
<comment type="similarity">
    <text evidence="2 5">Belongs to the RxLR effector family.</text>
</comment>
<feature type="coiled-coil region" evidence="6">
    <location>
        <begin position="92"/>
        <end position="145"/>
    </location>
</feature>
<reference evidence="7" key="2">
    <citation type="submission" date="2020-06" db="EMBL/GenBank/DDBJ databases">
        <authorList>
            <person name="Studholme D.J."/>
        </authorList>
    </citation>
    <scope>NUCLEOTIDE SEQUENCE</scope>
    <source>
        <strain evidence="7">NZFS 2646</strain>
    </source>
</reference>
<comment type="domain">
    <text evidence="5">The RxLR-dEER motif acts to carry the protein into the host cell cytoplasm through binding to cell surface phosphatidylinositol-3-phosphate.</text>
</comment>
<evidence type="ECO:0000256" key="5">
    <source>
        <dbReference type="RuleBase" id="RU367124"/>
    </source>
</evidence>
<reference evidence="7" key="1">
    <citation type="journal article" date="2015" name="Genom Data">
        <title>Genome sequences of six Phytophthora species associated with forests in New Zealand.</title>
        <authorList>
            <person name="Studholme D.J."/>
            <person name="McDougal R.L."/>
            <person name="Sambles C."/>
            <person name="Hansen E."/>
            <person name="Hardy G."/>
            <person name="Grant M."/>
            <person name="Ganley R.J."/>
            <person name="Williams N.M."/>
        </authorList>
    </citation>
    <scope>NUCLEOTIDE SEQUENCE</scope>
    <source>
        <strain evidence="7">NZFS 2646</strain>
    </source>
</reference>
<keyword evidence="6" id="KW-0175">Coiled coil</keyword>
<comment type="function">
    <text evidence="5">Effector that suppresses plant defense responses during pathogen infection.</text>
</comment>
<evidence type="ECO:0000256" key="6">
    <source>
        <dbReference type="SAM" id="Coils"/>
    </source>
</evidence>